<gene>
    <name evidence="1" type="ORF">I5E68_15630</name>
</gene>
<evidence type="ECO:0000313" key="1">
    <source>
        <dbReference type="EMBL" id="MBH0114375.1"/>
    </source>
</evidence>
<dbReference type="RefSeq" id="WP_197165620.1">
    <property type="nucleotide sequence ID" value="NZ_JADZGI010000002.1"/>
</dbReference>
<dbReference type="EMBL" id="JADZGI010000002">
    <property type="protein sequence ID" value="MBH0114375.1"/>
    <property type="molecule type" value="Genomic_DNA"/>
</dbReference>
<proteinExistence type="predicted"/>
<dbReference type="AlphaFoldDB" id="A0A931HDZ8"/>
<sequence length="228" mass="24274">MNLELLERRQAVTEWRDRFVLSAWALVNGAAKGAREGFEKHLEDAGFIDSIWDRPSFTYDRIDAAMRATVTGGIQGLLAAAADELKQIDPAYEPLAVALASSAEAVILPMIKLQATGEGPAKDAAPSEPAAQGNAGVLTRMSGYISELGVTRNAREWGGWAADVVTVAASAASRTVQNRTGLHDLLRRTAIDRIATAWMGGRTDSRSVVTQLVALIDETGQGARSASL</sequence>
<keyword evidence="2" id="KW-1185">Reference proteome</keyword>
<name>A0A931HDZ8_9SPHN</name>
<reference evidence="1" key="1">
    <citation type="submission" date="2020-11" db="EMBL/GenBank/DDBJ databases">
        <title>Novosphingobium aureum sp. nov., a marine bacterium isolated from sediment of a salt flat.</title>
        <authorList>
            <person name="Yoo Y."/>
            <person name="Kim J.-J."/>
        </authorList>
    </citation>
    <scope>NUCLEOTIDE SEQUENCE</scope>
    <source>
        <strain evidence="1">YJ-S2-02</strain>
    </source>
</reference>
<comment type="caution">
    <text evidence="1">The sequence shown here is derived from an EMBL/GenBank/DDBJ whole genome shotgun (WGS) entry which is preliminary data.</text>
</comment>
<dbReference type="Proteomes" id="UP000617634">
    <property type="component" value="Unassembled WGS sequence"/>
</dbReference>
<evidence type="ECO:0000313" key="2">
    <source>
        <dbReference type="Proteomes" id="UP000617634"/>
    </source>
</evidence>
<accession>A0A931HDZ8</accession>
<organism evidence="1 2">
    <name type="scientific">Novosphingobium aureum</name>
    <dbReference type="NCBI Taxonomy" id="2792964"/>
    <lineage>
        <taxon>Bacteria</taxon>
        <taxon>Pseudomonadati</taxon>
        <taxon>Pseudomonadota</taxon>
        <taxon>Alphaproteobacteria</taxon>
        <taxon>Sphingomonadales</taxon>
        <taxon>Sphingomonadaceae</taxon>
        <taxon>Novosphingobium</taxon>
    </lineage>
</organism>
<protein>
    <submittedName>
        <fullName evidence="1">Uncharacterized protein</fullName>
    </submittedName>
</protein>